<evidence type="ECO:0000313" key="5">
    <source>
        <dbReference type="EMBL" id="NLP63328.1"/>
    </source>
</evidence>
<feature type="compositionally biased region" description="Low complexity" evidence="3">
    <location>
        <begin position="106"/>
        <end position="115"/>
    </location>
</feature>
<evidence type="ECO:0000256" key="1">
    <source>
        <dbReference type="ARBA" id="ARBA00022723"/>
    </source>
</evidence>
<dbReference type="OrthoDB" id="9794178at2"/>
<accession>A0A8T6ZF03</accession>
<dbReference type="GO" id="GO:0046872">
    <property type="term" value="F:metal ion binding"/>
    <property type="evidence" value="ECO:0007669"/>
    <property type="project" value="UniProtKB-KW"/>
</dbReference>
<dbReference type="Pfam" id="PF06155">
    <property type="entry name" value="GBBH-like_N"/>
    <property type="match status" value="1"/>
</dbReference>
<gene>
    <name evidence="5" type="ORF">NH14_019585</name>
</gene>
<dbReference type="RefSeq" id="WP_084225272.1">
    <property type="nucleotide sequence ID" value="NZ_CADFGF010000005.1"/>
</dbReference>
<evidence type="ECO:0000259" key="4">
    <source>
        <dbReference type="Pfam" id="PF06155"/>
    </source>
</evidence>
<reference evidence="5" key="1">
    <citation type="journal article" date="2015" name="Genome Announc.">
        <title>Draft Genome Sequence of the Polyhydroxyalkanoate-Producing Bacterium Burkholderia sacchari LMG 19450 Isolated from Brazilian Sugarcane Plantation Soil.</title>
        <authorList>
            <person name="Alexandrino P.M."/>
            <person name="Mendonca T.T."/>
            <person name="Guaman Bautista L.P."/>
            <person name="Cherix J."/>
            <person name="Lozano-Sakalauskas G.C."/>
            <person name="Fujita A."/>
            <person name="Ramos Filho E."/>
            <person name="Long P."/>
            <person name="Padilla G."/>
            <person name="Taciro M.K."/>
            <person name="Gomez J.G."/>
            <person name="Silva L.F."/>
        </authorList>
    </citation>
    <scope>NUCLEOTIDE SEQUENCE</scope>
    <source>
        <strain evidence="5">LMG 19450</strain>
    </source>
</reference>
<dbReference type="InterPro" id="IPR010376">
    <property type="entry name" value="GBBH-like_N"/>
</dbReference>
<feature type="domain" description="Gamma-butyrobetaine hydroxylase-like N-terminal" evidence="4">
    <location>
        <begin position="7"/>
        <end position="91"/>
    </location>
</feature>
<evidence type="ECO:0000256" key="2">
    <source>
        <dbReference type="ARBA" id="ARBA00023004"/>
    </source>
</evidence>
<keyword evidence="2" id="KW-0408">Iron</keyword>
<proteinExistence type="predicted"/>
<dbReference type="PANTHER" id="PTHR35303">
    <property type="entry name" value="OS02G0197800 PROTEIN"/>
    <property type="match status" value="1"/>
</dbReference>
<keyword evidence="1" id="KW-0479">Metal-binding</keyword>
<dbReference type="InterPro" id="IPR038492">
    <property type="entry name" value="GBBH-like_N_sf"/>
</dbReference>
<feature type="region of interest" description="Disordered" evidence="3">
    <location>
        <begin position="101"/>
        <end position="128"/>
    </location>
</feature>
<dbReference type="AlphaFoldDB" id="A0A8T6ZF03"/>
<sequence length="128" mass="13853">MNVPIEMRYETGALVLVWPGGLHQRLPLASLRRACPCAGCRRERMDENVSDFSGDIAHDNLTLTAIAPMGYGVQLAFSDDHDRGIFPWAWLERFAAPAHAVAPDHTSTPTTRTGTGVSAAPSHGPSMQ</sequence>
<dbReference type="Proteomes" id="UP000030460">
    <property type="component" value="Unassembled WGS sequence"/>
</dbReference>
<comment type="caution">
    <text evidence="5">The sequence shown here is derived from an EMBL/GenBank/DDBJ whole genome shotgun (WGS) entry which is preliminary data.</text>
</comment>
<dbReference type="EMBL" id="JTDB02000005">
    <property type="protein sequence ID" value="NLP63328.1"/>
    <property type="molecule type" value="Genomic_DNA"/>
</dbReference>
<dbReference type="Gene3D" id="3.30.2020.30">
    <property type="match status" value="1"/>
</dbReference>
<evidence type="ECO:0000256" key="3">
    <source>
        <dbReference type="SAM" id="MobiDB-lite"/>
    </source>
</evidence>
<reference evidence="5" key="2">
    <citation type="submission" date="2020-04" db="EMBL/GenBank/DDBJ databases">
        <authorList>
            <person name="Alexandrino P."/>
            <person name="Mendonca T."/>
            <person name="Guaman L."/>
            <person name="Cherix J."/>
            <person name="Lozano-Sakalauskas G."/>
            <person name="Fujita A."/>
            <person name="Filho E.R."/>
            <person name="Long P."/>
            <person name="Padilla G."/>
            <person name="Taciro M.K."/>
            <person name="Gomez J.G."/>
            <person name="Silva L.F."/>
            <person name="Torres M."/>
        </authorList>
    </citation>
    <scope>NUCLEOTIDE SEQUENCE</scope>
    <source>
        <strain evidence="5">LMG 19450</strain>
    </source>
</reference>
<keyword evidence="6" id="KW-1185">Reference proteome</keyword>
<organism evidence="5 6">
    <name type="scientific">Paraburkholderia sacchari</name>
    <dbReference type="NCBI Taxonomy" id="159450"/>
    <lineage>
        <taxon>Bacteria</taxon>
        <taxon>Pseudomonadati</taxon>
        <taxon>Pseudomonadota</taxon>
        <taxon>Betaproteobacteria</taxon>
        <taxon>Burkholderiales</taxon>
        <taxon>Burkholderiaceae</taxon>
        <taxon>Paraburkholderia</taxon>
    </lineage>
</organism>
<protein>
    <submittedName>
        <fullName evidence="5">DUF971 domain-containing protein</fullName>
    </submittedName>
</protein>
<evidence type="ECO:0000313" key="6">
    <source>
        <dbReference type="Proteomes" id="UP000030460"/>
    </source>
</evidence>
<name>A0A8T6ZF03_9BURK</name>